<dbReference type="EMBL" id="CP013110">
    <property type="protein sequence ID" value="APG95149.1"/>
    <property type="molecule type" value="Genomic_DNA"/>
</dbReference>
<evidence type="ECO:0000259" key="1">
    <source>
        <dbReference type="Pfam" id="PF13454"/>
    </source>
</evidence>
<evidence type="ECO:0000313" key="3">
    <source>
        <dbReference type="Proteomes" id="UP000182306"/>
    </source>
</evidence>
<geneLocation type="plasmid" evidence="2 3">
    <name>C</name>
</geneLocation>
<proteinExistence type="predicted"/>
<dbReference type="KEGG" id="same:SAMCFNEI73_pC1445"/>
<dbReference type="AlphaFoldDB" id="A0A1L3LYE9"/>
<evidence type="ECO:0000313" key="2">
    <source>
        <dbReference type="EMBL" id="APG95149.1"/>
    </source>
</evidence>
<dbReference type="InterPro" id="IPR038732">
    <property type="entry name" value="HpyO/CreE_NAD-binding"/>
</dbReference>
<feature type="domain" description="FAD-dependent urate hydroxylase HpyO/Asp monooxygenase CreE-like FAD/NAD(P)-binding" evidence="1">
    <location>
        <begin position="33"/>
        <end position="181"/>
    </location>
</feature>
<sequence length="485" mass="53630">MILFSGIAAGRPPPQQAKRVTADEEAPLLYDVAVVGAGFSAIAVTIHLLRSLPPSASMAVVGDDPGFGRGTAYRTEFYIHRLNVPAGRMSVFPEEPEDFVRWLEQHARKVSSEGFASRGDYGLYLRDRLASLLRDHDRRVTFDFIKAKAQNCSHSSEAGLVFKLDNGTELSARNVVLCLGVGNADLPLKQDHIAIGAQKRIVRNPWRLSWLSRVGRSDTICILGSGLTMVDQVLALRVHGHRGPIRVLSRRGLLPHPHAQASHLAKPIEPELAGSREISALLQGFRRQVRNGADWRGLMDGLRPMTQGLWQQLSSDQRARLLRHGLAWWNIHRHRIAPEIFLRFETLRRDGIVTVHAGFLEAIEEGHRGALVSYRQRQSHRSRSFNADWIVNCTGMERAGVAHSPLLKGMQRQGLIAADELGLGLSVDKDSCVIDCEGRPQPGLYAVGALTAGQFWEITAAPDIRVQATNVVSAIISRLPHDVQD</sequence>
<name>A0A1L3LYE9_9HYPH</name>
<dbReference type="PANTHER" id="PTHR40254">
    <property type="entry name" value="BLR0577 PROTEIN"/>
    <property type="match status" value="1"/>
</dbReference>
<dbReference type="GO" id="GO:0004416">
    <property type="term" value="F:hydroxyacylglutathione hydrolase activity"/>
    <property type="evidence" value="ECO:0007669"/>
    <property type="project" value="UniProtKB-EC"/>
</dbReference>
<dbReference type="InterPro" id="IPR036188">
    <property type="entry name" value="FAD/NAD-bd_sf"/>
</dbReference>
<dbReference type="Proteomes" id="UP000182306">
    <property type="component" value="Plasmid C"/>
</dbReference>
<dbReference type="InterPro" id="IPR052189">
    <property type="entry name" value="L-asp_N-monooxygenase_NS-form"/>
</dbReference>
<dbReference type="SUPFAM" id="SSF51905">
    <property type="entry name" value="FAD/NAD(P)-binding domain"/>
    <property type="match status" value="1"/>
</dbReference>
<keyword evidence="2" id="KW-0378">Hydrolase</keyword>
<dbReference type="Gene3D" id="3.50.50.60">
    <property type="entry name" value="FAD/NAD(P)-binding domain"/>
    <property type="match status" value="1"/>
</dbReference>
<keyword evidence="2" id="KW-0614">Plasmid</keyword>
<reference evidence="2 3" key="1">
    <citation type="submission" date="2015-10" db="EMBL/GenBank/DDBJ databases">
        <title>Genomic differences between typical nodule nitrogen-fixing rhizobial strains and those coming from bean seeds.</title>
        <authorList>
            <person name="Peralta H."/>
            <person name="Aguilar-Vera A."/>
            <person name="Diaz R."/>
            <person name="Mora Y."/>
            <person name="Martinez-Batallar G."/>
            <person name="Salazar E."/>
            <person name="Vargas-Lagunas C."/>
            <person name="Encarnacion S."/>
            <person name="Girard L."/>
            <person name="Mora J."/>
        </authorList>
    </citation>
    <scope>NUCLEOTIDE SEQUENCE [LARGE SCALE GENOMIC DNA]</scope>
    <source>
        <strain evidence="2 3">CFNEI 73</strain>
        <plasmid evidence="2 3">C</plasmid>
    </source>
</reference>
<organism evidence="2 3">
    <name type="scientific">Sinorhizobium americanum</name>
    <dbReference type="NCBI Taxonomy" id="194963"/>
    <lineage>
        <taxon>Bacteria</taxon>
        <taxon>Pseudomonadati</taxon>
        <taxon>Pseudomonadota</taxon>
        <taxon>Alphaproteobacteria</taxon>
        <taxon>Hyphomicrobiales</taxon>
        <taxon>Rhizobiaceae</taxon>
        <taxon>Sinorhizobium/Ensifer group</taxon>
        <taxon>Sinorhizobium</taxon>
    </lineage>
</organism>
<accession>A0A1L3LYE9</accession>
<dbReference type="PANTHER" id="PTHR40254:SF1">
    <property type="entry name" value="BLR0577 PROTEIN"/>
    <property type="match status" value="1"/>
</dbReference>
<protein>
    <submittedName>
        <fullName evidence="2">Hydroxyacylglutathione hydrolase</fullName>
        <ecNumber evidence="2">3.1.2.6</ecNumber>
    </submittedName>
</protein>
<keyword evidence="3" id="KW-1185">Reference proteome</keyword>
<dbReference type="Pfam" id="PF13454">
    <property type="entry name" value="NAD_binding_9"/>
    <property type="match status" value="1"/>
</dbReference>
<dbReference type="EC" id="3.1.2.6" evidence="2"/>
<gene>
    <name evidence="2" type="ORF">SAMCFNEI73_pC1445</name>
</gene>